<comment type="caution">
    <text evidence="2">The sequence shown here is derived from an EMBL/GenBank/DDBJ whole genome shotgun (WGS) entry which is preliminary data.</text>
</comment>
<accession>A0A2S9D1P4</accession>
<dbReference type="RefSeq" id="WP_105681344.1">
    <property type="nucleotide sequence ID" value="NZ_JBBGZD010000001.1"/>
</dbReference>
<evidence type="ECO:0000256" key="1">
    <source>
        <dbReference type="SAM" id="SignalP"/>
    </source>
</evidence>
<dbReference type="OrthoDB" id="1263817at2"/>
<evidence type="ECO:0000313" key="2">
    <source>
        <dbReference type="EMBL" id="PRB86650.1"/>
    </source>
</evidence>
<dbReference type="EMBL" id="PCPH01000001">
    <property type="protein sequence ID" value="PRB92403.1"/>
    <property type="molecule type" value="Genomic_DNA"/>
</dbReference>
<keyword evidence="1" id="KW-0732">Signal</keyword>
<evidence type="ECO:0000313" key="3">
    <source>
        <dbReference type="EMBL" id="PRB92403.1"/>
    </source>
</evidence>
<feature type="signal peptide" evidence="1">
    <location>
        <begin position="1"/>
        <end position="18"/>
    </location>
</feature>
<evidence type="ECO:0000313" key="4">
    <source>
        <dbReference type="Proteomes" id="UP000238325"/>
    </source>
</evidence>
<evidence type="ECO:0000313" key="5">
    <source>
        <dbReference type="Proteomes" id="UP000238534"/>
    </source>
</evidence>
<dbReference type="EMBL" id="PCPP01000001">
    <property type="protein sequence ID" value="PRB86650.1"/>
    <property type="molecule type" value="Genomic_DNA"/>
</dbReference>
<organism evidence="2 5">
    <name type="scientific">Chryseobacterium culicis</name>
    <dbReference type="NCBI Taxonomy" id="680127"/>
    <lineage>
        <taxon>Bacteria</taxon>
        <taxon>Pseudomonadati</taxon>
        <taxon>Bacteroidota</taxon>
        <taxon>Flavobacteriia</taxon>
        <taxon>Flavobacteriales</taxon>
        <taxon>Weeksellaceae</taxon>
        <taxon>Chryseobacterium group</taxon>
        <taxon>Chryseobacterium</taxon>
    </lineage>
</organism>
<reference evidence="4 5" key="1">
    <citation type="submission" date="2017-09" db="EMBL/GenBank/DDBJ databases">
        <title>Genomic, metabolic, and phenotypic characteristics of bacterial isolates from the natural microbiome of the model nematode Caenorhabditis elegans.</title>
        <authorList>
            <person name="Zimmermann J."/>
            <person name="Obeng N."/>
            <person name="Yang W."/>
            <person name="Obeng O."/>
            <person name="Kissoyan K."/>
            <person name="Pees B."/>
            <person name="Dirksen P."/>
            <person name="Hoppner M."/>
            <person name="Franke A."/>
            <person name="Rosenstiel P."/>
            <person name="Leippe M."/>
            <person name="Dierking K."/>
            <person name="Kaleta C."/>
            <person name="Schulenburg H."/>
        </authorList>
    </citation>
    <scope>NUCLEOTIDE SEQUENCE [LARGE SCALE GENOMIC DNA]</scope>
    <source>
        <strain evidence="2 5">MYb25</strain>
        <strain evidence="3 4">MYb44</strain>
    </source>
</reference>
<dbReference type="Proteomes" id="UP000238534">
    <property type="component" value="Unassembled WGS sequence"/>
</dbReference>
<sequence length="99" mass="10876">MKKLLFIAMAGIAGFASAKGNLEKVNSKAKEVTAVTKKTVLSKKNTKTKAKAAFFAECRTVVVSCTSAYTCQDWSEGQWNTWGSNIQSNYCMYDSPYTP</sequence>
<keyword evidence="4" id="KW-1185">Reference proteome</keyword>
<dbReference type="Proteomes" id="UP000238325">
    <property type="component" value="Unassembled WGS sequence"/>
</dbReference>
<feature type="chain" id="PRO_5015443824" evidence="1">
    <location>
        <begin position="19"/>
        <end position="99"/>
    </location>
</feature>
<dbReference type="AlphaFoldDB" id="A0A2S9D1P4"/>
<gene>
    <name evidence="2" type="ORF">CQ022_10470</name>
    <name evidence="3" type="ORF">CQ033_04140</name>
</gene>
<proteinExistence type="predicted"/>
<name>A0A2S9D1P4_CHRCI</name>
<protein>
    <submittedName>
        <fullName evidence="2">Uncharacterized protein</fullName>
    </submittedName>
</protein>